<name>A0ABU1VTV8_9GAMM</name>
<comment type="caution">
    <text evidence="1">The sequence shown here is derived from an EMBL/GenBank/DDBJ whole genome shotgun (WGS) entry which is preliminary data.</text>
</comment>
<organism evidence="1 2">
    <name type="scientific">Rheinheimera soli</name>
    <dbReference type="NCBI Taxonomy" id="443616"/>
    <lineage>
        <taxon>Bacteria</taxon>
        <taxon>Pseudomonadati</taxon>
        <taxon>Pseudomonadota</taxon>
        <taxon>Gammaproteobacteria</taxon>
        <taxon>Chromatiales</taxon>
        <taxon>Chromatiaceae</taxon>
        <taxon>Rheinheimera</taxon>
    </lineage>
</organism>
<sequence length="278" mass="30840">MGKIVLVIIALMSFWVEANLVIHPIRIQFNPGERSTEVTLLNDSKTTNTYRLEWREKQAKQGGGYTDLKGDALKNFPTASSMVRFTPRQVTLRPGERQTIKLSLRKPARLAEGEYRSHLIFKALPPPASLKAPDEQTAGLTMSLNLITSFVIPVVVQNGKNNTSISFNSASIIYDAAVPGKSSVVVHASRTGQYSVFGDVEAHWTPNGGKERLIAKTSAFTFWPELNKTFTTLAWVGADFAPTNGKLRIVYKGMRDFQGQTFFDTSVQVDRSAIKMNN</sequence>
<dbReference type="RefSeq" id="WP_310273462.1">
    <property type="nucleotide sequence ID" value="NZ_JAVDWR010000001.1"/>
</dbReference>
<dbReference type="EMBL" id="JAVDWR010000001">
    <property type="protein sequence ID" value="MDR7119166.1"/>
    <property type="molecule type" value="Genomic_DNA"/>
</dbReference>
<evidence type="ECO:0008006" key="3">
    <source>
        <dbReference type="Google" id="ProtNLM"/>
    </source>
</evidence>
<reference evidence="1 2" key="1">
    <citation type="submission" date="2023-07" db="EMBL/GenBank/DDBJ databases">
        <title>Sorghum-associated microbial communities from plants grown in Nebraska, USA.</title>
        <authorList>
            <person name="Schachtman D."/>
        </authorList>
    </citation>
    <scope>NUCLEOTIDE SEQUENCE [LARGE SCALE GENOMIC DNA]</scope>
    <source>
        <strain evidence="1 2">4138</strain>
    </source>
</reference>
<dbReference type="Gene3D" id="2.60.40.10">
    <property type="entry name" value="Immunoglobulins"/>
    <property type="match status" value="1"/>
</dbReference>
<dbReference type="Proteomes" id="UP001257909">
    <property type="component" value="Unassembled WGS sequence"/>
</dbReference>
<evidence type="ECO:0000313" key="1">
    <source>
        <dbReference type="EMBL" id="MDR7119166.1"/>
    </source>
</evidence>
<dbReference type="SUPFAM" id="SSF49354">
    <property type="entry name" value="PapD-like"/>
    <property type="match status" value="1"/>
</dbReference>
<dbReference type="InterPro" id="IPR013783">
    <property type="entry name" value="Ig-like_fold"/>
</dbReference>
<keyword evidence="2" id="KW-1185">Reference proteome</keyword>
<gene>
    <name evidence="1" type="ORF">J2W69_000081</name>
</gene>
<evidence type="ECO:0000313" key="2">
    <source>
        <dbReference type="Proteomes" id="UP001257909"/>
    </source>
</evidence>
<dbReference type="InterPro" id="IPR008962">
    <property type="entry name" value="PapD-like_sf"/>
</dbReference>
<accession>A0ABU1VTV8</accession>
<proteinExistence type="predicted"/>
<protein>
    <recommendedName>
        <fullName evidence="3">Molecular chaperone</fullName>
    </recommendedName>
</protein>